<dbReference type="PANTHER" id="PTHR11748:SF114">
    <property type="entry name" value="ARYL-ALCOHOL OXIDASE VANILLYL-ALCOHOL OXIDASE (AFU_ORTHOLOGUE AFUA_3G09500)-RELATED"/>
    <property type="match status" value="1"/>
</dbReference>
<dbReference type="InterPro" id="IPR016170">
    <property type="entry name" value="Cytok_DH_C_sf"/>
</dbReference>
<dbReference type="Proteomes" id="UP001408356">
    <property type="component" value="Unassembled WGS sequence"/>
</dbReference>
<dbReference type="InterPro" id="IPR036318">
    <property type="entry name" value="FAD-bd_PCMH-like_sf"/>
</dbReference>
<comment type="cofactor">
    <cofactor evidence="1">
        <name>FAD</name>
        <dbReference type="ChEBI" id="CHEBI:57692"/>
    </cofactor>
</comment>
<keyword evidence="2" id="KW-0285">Flavoprotein</keyword>
<evidence type="ECO:0000256" key="1">
    <source>
        <dbReference type="ARBA" id="ARBA00001974"/>
    </source>
</evidence>
<dbReference type="InterPro" id="IPR016166">
    <property type="entry name" value="FAD-bd_PCMH"/>
</dbReference>
<dbReference type="InterPro" id="IPR016164">
    <property type="entry name" value="FAD-linked_Oxase-like_C"/>
</dbReference>
<dbReference type="InterPro" id="IPR016167">
    <property type="entry name" value="FAD-bd_PCMH_sub1"/>
</dbReference>
<dbReference type="InterPro" id="IPR016169">
    <property type="entry name" value="FAD-bd_PCMH_sub2"/>
</dbReference>
<dbReference type="InterPro" id="IPR016171">
    <property type="entry name" value="Vanillyl_alc_oxidase_C-sub2"/>
</dbReference>
<dbReference type="InterPro" id="IPR006094">
    <property type="entry name" value="Oxid_FAD_bind_N"/>
</dbReference>
<evidence type="ECO:0000313" key="6">
    <source>
        <dbReference type="EMBL" id="KAK9424057.1"/>
    </source>
</evidence>
<dbReference type="InterPro" id="IPR004113">
    <property type="entry name" value="FAD-bd_oxidored_4_C"/>
</dbReference>
<accession>A0ABR2VAZ1</accession>
<dbReference type="Gene3D" id="3.30.43.10">
    <property type="entry name" value="Uridine Diphospho-n-acetylenolpyruvylglucosamine Reductase, domain 2"/>
    <property type="match status" value="1"/>
</dbReference>
<dbReference type="Gene3D" id="3.40.462.10">
    <property type="entry name" value="FAD-linked oxidases, C-terminal domain"/>
    <property type="match status" value="1"/>
</dbReference>
<dbReference type="SUPFAM" id="SSF55103">
    <property type="entry name" value="FAD-linked oxidases, C-terminal domain"/>
    <property type="match status" value="1"/>
</dbReference>
<name>A0ABR2VAZ1_9PEZI</name>
<keyword evidence="7" id="KW-1185">Reference proteome</keyword>
<dbReference type="Pfam" id="PF02913">
    <property type="entry name" value="FAD-oxidase_C"/>
    <property type="match status" value="1"/>
</dbReference>
<dbReference type="EMBL" id="JARVKF010000048">
    <property type="protein sequence ID" value="KAK9424057.1"/>
    <property type="molecule type" value="Genomic_DNA"/>
</dbReference>
<evidence type="ECO:0000256" key="4">
    <source>
        <dbReference type="ARBA" id="ARBA00023002"/>
    </source>
</evidence>
<dbReference type="Gene3D" id="3.30.465.10">
    <property type="match status" value="1"/>
</dbReference>
<organism evidence="6 7">
    <name type="scientific">Seiridium unicorne</name>
    <dbReference type="NCBI Taxonomy" id="138068"/>
    <lineage>
        <taxon>Eukaryota</taxon>
        <taxon>Fungi</taxon>
        <taxon>Dikarya</taxon>
        <taxon>Ascomycota</taxon>
        <taxon>Pezizomycotina</taxon>
        <taxon>Sordariomycetes</taxon>
        <taxon>Xylariomycetidae</taxon>
        <taxon>Amphisphaeriales</taxon>
        <taxon>Sporocadaceae</taxon>
        <taxon>Seiridium</taxon>
    </lineage>
</organism>
<dbReference type="PANTHER" id="PTHR11748">
    <property type="entry name" value="D-LACTATE DEHYDROGENASE"/>
    <property type="match status" value="1"/>
</dbReference>
<evidence type="ECO:0000256" key="2">
    <source>
        <dbReference type="ARBA" id="ARBA00022630"/>
    </source>
</evidence>
<feature type="domain" description="FAD-binding PCMH-type" evidence="5">
    <location>
        <begin position="68"/>
        <end position="271"/>
    </location>
</feature>
<dbReference type="Pfam" id="PF01565">
    <property type="entry name" value="FAD_binding_4"/>
    <property type="match status" value="1"/>
</dbReference>
<dbReference type="PROSITE" id="PS51387">
    <property type="entry name" value="FAD_PCMH"/>
    <property type="match status" value="1"/>
</dbReference>
<sequence length="580" mass="64937">MADSTSARDPIVLPPHTNSQKFHDFIRRAIEVVGHENVAVIRNPEQFSQQDYMNSSKAHDMFHVLEKEYFLASAVITPRHVPDVQDMMRLVNEFDIPVWPFSTGRNIGYGGAAPRVPGSVGLDLGLHMNKVLEVNTDAAYALVEPGVSYFALHEYLVENKLRDKVWTDVPDLGGGSIIGNTLERGVGYTPYGDHWMMHCGLEVVLPDGTLIRTGMGALPNPKADKSKPPHEQEWNENWQLFNYGFGPYNDGIFAQSSLGVVVKMGVSLMMNPGGFQSYLITFPRNDDLQTIVEIMRPLRLSMVIQNVPKLENILVAAALAVHTLSASFELLGRLANRYQGPRTAYTNSDKPLDDGDLDAIARKLNLGRWNLYGALYGPQVVRDALWSVIKSSFGQVPGAKFFFLEDRPDDDAMQTRNTTFQGIPSISELNWVNWLPNGSHLFFSPIAPVTGYDAQAQYELTRQRVEAYGFDFIGSFLVGLREMHHIVCLVFDRQDAESRRRAHALIKTLITEAAGRGWGEYRAHLALMDQIAATYNFNDNAQMKLNQTLKNALDPKGVLSPGKNGIWPANYKKEEWTIPN</sequence>
<reference evidence="6 7" key="1">
    <citation type="journal article" date="2024" name="J. Plant Pathol.">
        <title>Sequence and assembly of the genome of Seiridium unicorne, isolate CBS 538.82, causal agent of cypress canker disease.</title>
        <authorList>
            <person name="Scali E."/>
            <person name="Rocca G.D."/>
            <person name="Danti R."/>
            <person name="Garbelotto M."/>
            <person name="Barberini S."/>
            <person name="Baroncelli R."/>
            <person name="Emiliani G."/>
        </authorList>
    </citation>
    <scope>NUCLEOTIDE SEQUENCE [LARGE SCALE GENOMIC DNA]</scope>
    <source>
        <strain evidence="6 7">BM-138-508</strain>
    </source>
</reference>
<protein>
    <submittedName>
        <fullName evidence="6">Vanillyl-alcohol oxidase</fullName>
    </submittedName>
</protein>
<gene>
    <name evidence="6" type="ORF">SUNI508_13808</name>
</gene>
<evidence type="ECO:0000256" key="3">
    <source>
        <dbReference type="ARBA" id="ARBA00022827"/>
    </source>
</evidence>
<dbReference type="Gene3D" id="1.10.45.10">
    <property type="entry name" value="Vanillyl-alcohol Oxidase, Chain A, domain 4"/>
    <property type="match status" value="1"/>
</dbReference>
<evidence type="ECO:0000259" key="5">
    <source>
        <dbReference type="PROSITE" id="PS51387"/>
    </source>
</evidence>
<keyword evidence="4" id="KW-0560">Oxidoreductase</keyword>
<keyword evidence="3" id="KW-0274">FAD</keyword>
<comment type="caution">
    <text evidence="6">The sequence shown here is derived from an EMBL/GenBank/DDBJ whole genome shotgun (WGS) entry which is preliminary data.</text>
</comment>
<evidence type="ECO:0000313" key="7">
    <source>
        <dbReference type="Proteomes" id="UP001408356"/>
    </source>
</evidence>
<dbReference type="SUPFAM" id="SSF56176">
    <property type="entry name" value="FAD-binding/transporter-associated domain-like"/>
    <property type="match status" value="1"/>
</dbReference>
<proteinExistence type="predicted"/>